<name>A0AAV0FVG5_9ASTE</name>
<evidence type="ECO:0000313" key="3">
    <source>
        <dbReference type="Proteomes" id="UP001152523"/>
    </source>
</evidence>
<comment type="caution">
    <text evidence="2">The sequence shown here is derived from an EMBL/GenBank/DDBJ whole genome shotgun (WGS) entry which is preliminary data.</text>
</comment>
<evidence type="ECO:0000313" key="2">
    <source>
        <dbReference type="EMBL" id="CAH9139542.1"/>
    </source>
</evidence>
<organism evidence="2 3">
    <name type="scientific">Cuscuta epithymum</name>
    <dbReference type="NCBI Taxonomy" id="186058"/>
    <lineage>
        <taxon>Eukaryota</taxon>
        <taxon>Viridiplantae</taxon>
        <taxon>Streptophyta</taxon>
        <taxon>Embryophyta</taxon>
        <taxon>Tracheophyta</taxon>
        <taxon>Spermatophyta</taxon>
        <taxon>Magnoliopsida</taxon>
        <taxon>eudicotyledons</taxon>
        <taxon>Gunneridae</taxon>
        <taxon>Pentapetalae</taxon>
        <taxon>asterids</taxon>
        <taxon>lamiids</taxon>
        <taxon>Solanales</taxon>
        <taxon>Convolvulaceae</taxon>
        <taxon>Cuscuteae</taxon>
        <taxon>Cuscuta</taxon>
        <taxon>Cuscuta subgen. Cuscuta</taxon>
    </lineage>
</organism>
<proteinExistence type="predicted"/>
<accession>A0AAV0FVG5</accession>
<sequence length="37" mass="4412">MIKFSEVSIEESICSKRLRRSCNEMALHDRRNCLLNE</sequence>
<protein>
    <submittedName>
        <fullName evidence="2">Uncharacterized protein</fullName>
    </submittedName>
</protein>
<dbReference type="AlphaFoldDB" id="A0AAV0FVG5"/>
<evidence type="ECO:0000313" key="1">
    <source>
        <dbReference type="EMBL" id="CAH9074823.1"/>
    </source>
</evidence>
<gene>
    <name evidence="2" type="ORF">CEPIT_LOCUS37663</name>
    <name evidence="1" type="ORF">CEPIT_LOCUS5170</name>
</gene>
<reference evidence="2" key="1">
    <citation type="submission" date="2022-07" db="EMBL/GenBank/DDBJ databases">
        <authorList>
            <person name="Macas J."/>
            <person name="Novak P."/>
            <person name="Neumann P."/>
        </authorList>
    </citation>
    <scope>NUCLEOTIDE SEQUENCE</scope>
</reference>
<dbReference type="EMBL" id="CAMAPF010001016">
    <property type="protein sequence ID" value="CAH9139542.1"/>
    <property type="molecule type" value="Genomic_DNA"/>
</dbReference>
<keyword evidence="3" id="KW-1185">Reference proteome</keyword>
<dbReference type="EMBL" id="CAMAPF010000027">
    <property type="protein sequence ID" value="CAH9074823.1"/>
    <property type="molecule type" value="Genomic_DNA"/>
</dbReference>
<dbReference type="Proteomes" id="UP001152523">
    <property type="component" value="Unassembled WGS sequence"/>
</dbReference>